<reference evidence="2 3" key="1">
    <citation type="submission" date="2018-08" db="EMBL/GenBank/DDBJ databases">
        <title>Genomic Encyclopedia of Type Strains, Phase III (KMG-III): the genomes of soil and plant-associated and newly described type strains.</title>
        <authorList>
            <person name="Whitman W."/>
        </authorList>
    </citation>
    <scope>NUCLEOTIDE SEQUENCE [LARGE SCALE GENOMIC DNA]</scope>
    <source>
        <strain evidence="2 3">CGMCC 1.10966</strain>
    </source>
</reference>
<keyword evidence="1" id="KW-0732">Signal</keyword>
<evidence type="ECO:0000313" key="2">
    <source>
        <dbReference type="EMBL" id="REE86248.1"/>
    </source>
</evidence>
<proteinExistence type="predicted"/>
<dbReference type="RefSeq" id="WP_147306800.1">
    <property type="nucleotide sequence ID" value="NZ_QTTN01000011.1"/>
</dbReference>
<name>A0A3D9S7X2_9BACL</name>
<evidence type="ECO:0000256" key="1">
    <source>
        <dbReference type="SAM" id="SignalP"/>
    </source>
</evidence>
<comment type="caution">
    <text evidence="2">The sequence shown here is derived from an EMBL/GenBank/DDBJ whole genome shotgun (WGS) entry which is preliminary data.</text>
</comment>
<dbReference type="EMBL" id="QTTN01000011">
    <property type="protein sequence ID" value="REE86248.1"/>
    <property type="molecule type" value="Genomic_DNA"/>
</dbReference>
<accession>A0A3D9S7X2</accession>
<feature type="signal peptide" evidence="1">
    <location>
        <begin position="1"/>
        <end position="33"/>
    </location>
</feature>
<dbReference type="OrthoDB" id="2611106at2"/>
<dbReference type="PROSITE" id="PS51257">
    <property type="entry name" value="PROKAR_LIPOPROTEIN"/>
    <property type="match status" value="1"/>
</dbReference>
<feature type="chain" id="PRO_5038634644" description="Lipoprotein" evidence="1">
    <location>
        <begin position="34"/>
        <end position="158"/>
    </location>
</feature>
<dbReference type="AlphaFoldDB" id="A0A3D9S7X2"/>
<protein>
    <recommendedName>
        <fullName evidence="4">Lipoprotein</fullName>
    </recommendedName>
</protein>
<organism evidence="2 3">
    <name type="scientific">Paenibacillus taihuensis</name>
    <dbReference type="NCBI Taxonomy" id="1156355"/>
    <lineage>
        <taxon>Bacteria</taxon>
        <taxon>Bacillati</taxon>
        <taxon>Bacillota</taxon>
        <taxon>Bacilli</taxon>
        <taxon>Bacillales</taxon>
        <taxon>Paenibacillaceae</taxon>
        <taxon>Paenibacillus</taxon>
    </lineage>
</organism>
<sequence>MRTLRILMKLKTLRILFAAVLVIMSLSSCSSSNQDQPVPEQDQPYLIVDRQDPLHNLSNGEFERTIKDITAIQGIIDRLDALPAFPKDIVHCPLDNGVNYELQFKNIYQDRGVTITATGCQQVKIDGEEYWAMEPRGKGFRAFIMGVLGMTEQQYSGM</sequence>
<dbReference type="Proteomes" id="UP000256304">
    <property type="component" value="Unassembled WGS sequence"/>
</dbReference>
<evidence type="ECO:0000313" key="3">
    <source>
        <dbReference type="Proteomes" id="UP000256304"/>
    </source>
</evidence>
<keyword evidence="3" id="KW-1185">Reference proteome</keyword>
<gene>
    <name evidence="2" type="ORF">A8990_111145</name>
</gene>
<evidence type="ECO:0008006" key="4">
    <source>
        <dbReference type="Google" id="ProtNLM"/>
    </source>
</evidence>